<organism evidence="1 2">
    <name type="scientific">Smallanthus sonchifolius</name>
    <dbReference type="NCBI Taxonomy" id="185202"/>
    <lineage>
        <taxon>Eukaryota</taxon>
        <taxon>Viridiplantae</taxon>
        <taxon>Streptophyta</taxon>
        <taxon>Embryophyta</taxon>
        <taxon>Tracheophyta</taxon>
        <taxon>Spermatophyta</taxon>
        <taxon>Magnoliopsida</taxon>
        <taxon>eudicotyledons</taxon>
        <taxon>Gunneridae</taxon>
        <taxon>Pentapetalae</taxon>
        <taxon>asterids</taxon>
        <taxon>campanulids</taxon>
        <taxon>Asterales</taxon>
        <taxon>Asteraceae</taxon>
        <taxon>Asteroideae</taxon>
        <taxon>Heliantheae alliance</taxon>
        <taxon>Millerieae</taxon>
        <taxon>Smallanthus</taxon>
    </lineage>
</organism>
<dbReference type="EMBL" id="CM042042">
    <property type="protein sequence ID" value="KAI3705053.1"/>
    <property type="molecule type" value="Genomic_DNA"/>
</dbReference>
<gene>
    <name evidence="1" type="ORF">L1987_75284</name>
</gene>
<keyword evidence="2" id="KW-1185">Reference proteome</keyword>
<reference evidence="2" key="1">
    <citation type="journal article" date="2022" name="Mol. Ecol. Resour.">
        <title>The genomes of chicory, endive, great burdock and yacon provide insights into Asteraceae palaeo-polyploidization history and plant inulin production.</title>
        <authorList>
            <person name="Fan W."/>
            <person name="Wang S."/>
            <person name="Wang H."/>
            <person name="Wang A."/>
            <person name="Jiang F."/>
            <person name="Liu H."/>
            <person name="Zhao H."/>
            <person name="Xu D."/>
            <person name="Zhang Y."/>
        </authorList>
    </citation>
    <scope>NUCLEOTIDE SEQUENCE [LARGE SCALE GENOMIC DNA]</scope>
    <source>
        <strain evidence="2">cv. Yunnan</strain>
    </source>
</reference>
<evidence type="ECO:0000313" key="2">
    <source>
        <dbReference type="Proteomes" id="UP001056120"/>
    </source>
</evidence>
<reference evidence="1 2" key="2">
    <citation type="journal article" date="2022" name="Mol. Ecol. Resour.">
        <title>The genomes of chicory, endive, great burdock and yacon provide insights into Asteraceae paleo-polyploidization history and plant inulin production.</title>
        <authorList>
            <person name="Fan W."/>
            <person name="Wang S."/>
            <person name="Wang H."/>
            <person name="Wang A."/>
            <person name="Jiang F."/>
            <person name="Liu H."/>
            <person name="Zhao H."/>
            <person name="Xu D."/>
            <person name="Zhang Y."/>
        </authorList>
    </citation>
    <scope>NUCLEOTIDE SEQUENCE [LARGE SCALE GENOMIC DNA]</scope>
    <source>
        <strain evidence="2">cv. Yunnan</strain>
        <tissue evidence="1">Leaves</tissue>
    </source>
</reference>
<accession>A0ACB9A5H8</accession>
<evidence type="ECO:0000313" key="1">
    <source>
        <dbReference type="EMBL" id="KAI3705053.1"/>
    </source>
</evidence>
<sequence length="275" mass="31045">MMKEVCRLTDLRSKRNPNLEDELRQLIRSLKPSQGSVPAQQYESSRNIGVGLGYSLLAYKSALVGIGKLQDFDFTNEPKKITETSTRGKVSPSSRHGRFSKTVPNGKPAEFEQQLSKKSKTSESGNEGSNNPSSRDLPGLNEQSLPTQLTRKSKGKKSAESSSNSLVEVLSEFKAAKDVEKEKKIEYRKKREETKQRRDELAVQVLEKQQEMISKEEQDRNLEYFLKIHGDIPEHFLSMVPIVREKDAIMNGIPCGVSVQNTLGNKTMTWRDEAK</sequence>
<name>A0ACB9A5H8_9ASTR</name>
<dbReference type="Proteomes" id="UP001056120">
    <property type="component" value="Linkage Group LG25"/>
</dbReference>
<comment type="caution">
    <text evidence="1">The sequence shown here is derived from an EMBL/GenBank/DDBJ whole genome shotgun (WGS) entry which is preliminary data.</text>
</comment>
<protein>
    <submittedName>
        <fullName evidence="1">Uncharacterized protein</fullName>
    </submittedName>
</protein>
<proteinExistence type="predicted"/>